<dbReference type="SUPFAM" id="SSF51998">
    <property type="entry name" value="PFL-like glycyl radical enzymes"/>
    <property type="match status" value="1"/>
</dbReference>
<evidence type="ECO:0000313" key="2">
    <source>
        <dbReference type="Proteomes" id="UP000516160"/>
    </source>
</evidence>
<organism evidence="1 2">
    <name type="scientific">Alkalicella caledoniensis</name>
    <dbReference type="NCBI Taxonomy" id="2731377"/>
    <lineage>
        <taxon>Bacteria</taxon>
        <taxon>Bacillati</taxon>
        <taxon>Bacillota</taxon>
        <taxon>Clostridia</taxon>
        <taxon>Eubacteriales</taxon>
        <taxon>Proteinivoracaceae</taxon>
        <taxon>Alkalicella</taxon>
    </lineage>
</organism>
<name>A0A7G9W527_ALKCA</name>
<dbReference type="KEGG" id="acae:HYG86_02935"/>
<dbReference type="InterPro" id="IPR016905">
    <property type="entry name" value="Glycyl_radical_YjjI-like"/>
</dbReference>
<dbReference type="Gene3D" id="3.20.70.20">
    <property type="match status" value="1"/>
</dbReference>
<dbReference type="RefSeq" id="WP_213167454.1">
    <property type="nucleotide sequence ID" value="NZ_CP058559.1"/>
</dbReference>
<accession>A0A7G9W527</accession>
<gene>
    <name evidence="1" type="primary">yjjI</name>
    <name evidence="1" type="ORF">HYG86_02935</name>
</gene>
<dbReference type="Proteomes" id="UP000516160">
    <property type="component" value="Chromosome"/>
</dbReference>
<dbReference type="AlphaFoldDB" id="A0A7G9W527"/>
<proteinExistence type="predicted"/>
<evidence type="ECO:0000313" key="1">
    <source>
        <dbReference type="EMBL" id="QNO13789.1"/>
    </source>
</evidence>
<reference evidence="1 2" key="1">
    <citation type="submission" date="2020-07" db="EMBL/GenBank/DDBJ databases">
        <title>Alkalicella. sp. LB2 genome.</title>
        <authorList>
            <person name="Postec A."/>
            <person name="Quemeneur M."/>
        </authorList>
    </citation>
    <scope>NUCLEOTIDE SEQUENCE [LARGE SCALE GENOMIC DNA]</scope>
    <source>
        <strain evidence="1 2">LB2</strain>
    </source>
</reference>
<keyword evidence="2" id="KW-1185">Reference proteome</keyword>
<dbReference type="PIRSF" id="PIRSF028991">
    <property type="entry name" value="Glycl_rad_HI0521_prd"/>
    <property type="match status" value="1"/>
</dbReference>
<dbReference type="EMBL" id="CP058559">
    <property type="protein sequence ID" value="QNO13789.1"/>
    <property type="molecule type" value="Genomic_DNA"/>
</dbReference>
<dbReference type="NCBIfam" id="TIGR04040">
    <property type="entry name" value="glycyl_YjjI"/>
    <property type="match status" value="1"/>
</dbReference>
<protein>
    <submittedName>
        <fullName evidence="1">YjjI family glycine radical enzyme</fullName>
    </submittedName>
</protein>
<dbReference type="Pfam" id="PF11230">
    <property type="entry name" value="YjjI-like"/>
    <property type="match status" value="1"/>
</dbReference>
<sequence length="499" mass="56547">MNDKQKIIYEIVTDNTLTYRQKKHLLASQAENILDYPQIQEKTKEYYSKKILCDLYEGHAPYRSRYILPDYELLFEKGSKFLNLSPPEDLFEAIQTLLIMYTNVPSITGQPVFLGEIDKLLTPYVKEMDIDSVYKMIKWFLISIDRMIADGFAHMNIGPEDTLVGRLILKAERELKQGVPNISFKFDENLTEDNYLIEGVRTALTTGKPHFHNNKMICEQVGNYGVVSCYNSLKIGGGSHTLIRINLLRLAKEAINLDDFLNNKLKEIAKASVDMANARAKFLVEDVKFYENDFLAEEGFIDLEKFTSMVGIFGLAETANMFSNGKYGVDSNTTDLGLKIVDTLNNYLLNEDGLYCEGSGGKVVFHSQSGISEDVEETAGTRIPIGDEPPLFNHLRAVIPFHKYFTSGVSDIFIFDKTVRDNPQSMADIIKGSMKRGLRTFTVNVGDSDLIRITGYMIKRTDLDNYRKGIKNKDSSANLGAEAVDNQRILERKIRIADE</sequence>